<evidence type="ECO:0000313" key="2">
    <source>
        <dbReference type="WBParaSite" id="PDA_v2.g28367.t1"/>
    </source>
</evidence>
<keyword evidence="1" id="KW-1185">Reference proteome</keyword>
<name>A0A914Q9U4_9BILA</name>
<dbReference type="Proteomes" id="UP000887578">
    <property type="component" value="Unplaced"/>
</dbReference>
<sequence length="172" mass="20491">MSSKSYNNDDQDIVEKQKLYKHELNVNNSTLSLHIAAYESVNTEFYGHKILHDSSIKNPTQNSFEFPRQQEDEEKESEVMQFKASQKLLNPNEFDNDYEFDDDDDDDFKYWENHYRNFEPLSKCEENGDEMPEKIEKRISHLERLCVKNCYEILKCIHPHIMSSQSLDIVLE</sequence>
<reference evidence="2" key="1">
    <citation type="submission" date="2022-11" db="UniProtKB">
        <authorList>
            <consortium name="WormBaseParasite"/>
        </authorList>
    </citation>
    <scope>IDENTIFICATION</scope>
</reference>
<proteinExistence type="predicted"/>
<evidence type="ECO:0000313" key="1">
    <source>
        <dbReference type="Proteomes" id="UP000887578"/>
    </source>
</evidence>
<dbReference type="AlphaFoldDB" id="A0A914Q9U4"/>
<accession>A0A914Q9U4</accession>
<dbReference type="WBParaSite" id="PDA_v2.g28367.t1">
    <property type="protein sequence ID" value="PDA_v2.g28367.t1"/>
    <property type="gene ID" value="PDA_v2.g28367"/>
</dbReference>
<protein>
    <submittedName>
        <fullName evidence="2">Uncharacterized protein</fullName>
    </submittedName>
</protein>
<organism evidence="1 2">
    <name type="scientific">Panagrolaimus davidi</name>
    <dbReference type="NCBI Taxonomy" id="227884"/>
    <lineage>
        <taxon>Eukaryota</taxon>
        <taxon>Metazoa</taxon>
        <taxon>Ecdysozoa</taxon>
        <taxon>Nematoda</taxon>
        <taxon>Chromadorea</taxon>
        <taxon>Rhabditida</taxon>
        <taxon>Tylenchina</taxon>
        <taxon>Panagrolaimomorpha</taxon>
        <taxon>Panagrolaimoidea</taxon>
        <taxon>Panagrolaimidae</taxon>
        <taxon>Panagrolaimus</taxon>
    </lineage>
</organism>